<dbReference type="InterPro" id="IPR015892">
    <property type="entry name" value="Carbonic_anhydrase_CS"/>
</dbReference>
<dbReference type="InterPro" id="IPR001765">
    <property type="entry name" value="Carbonic_anhydrase"/>
</dbReference>
<comment type="caution">
    <text evidence="7">The sequence shown here is derived from an EMBL/GenBank/DDBJ whole genome shotgun (WGS) entry which is preliminary data.</text>
</comment>
<evidence type="ECO:0000256" key="3">
    <source>
        <dbReference type="ARBA" id="ARBA00022833"/>
    </source>
</evidence>
<dbReference type="CDD" id="cd03378">
    <property type="entry name" value="beta_CA_cladeC"/>
    <property type="match status" value="1"/>
</dbReference>
<keyword evidence="6" id="KW-0479">Metal-binding</keyword>
<evidence type="ECO:0000256" key="4">
    <source>
        <dbReference type="ARBA" id="ARBA00023239"/>
    </source>
</evidence>
<name>A0A0L0W9R6_GOTPU</name>
<evidence type="ECO:0000256" key="5">
    <source>
        <dbReference type="ARBA" id="ARBA00048348"/>
    </source>
</evidence>
<comment type="catalytic activity">
    <reaction evidence="5">
        <text>hydrogencarbonate + H(+) = CO2 + H2O</text>
        <dbReference type="Rhea" id="RHEA:10748"/>
        <dbReference type="ChEBI" id="CHEBI:15377"/>
        <dbReference type="ChEBI" id="CHEBI:15378"/>
        <dbReference type="ChEBI" id="CHEBI:16526"/>
        <dbReference type="ChEBI" id="CHEBI:17544"/>
        <dbReference type="EC" id="4.2.1.1"/>
    </reaction>
</comment>
<dbReference type="AlphaFoldDB" id="A0A0L0W9R6"/>
<keyword evidence="3 6" id="KW-0862">Zinc</keyword>
<keyword evidence="4 7" id="KW-0456">Lyase</keyword>
<comment type="similarity">
    <text evidence="1">Belongs to the beta-class carbonic anhydrase family.</text>
</comment>
<dbReference type="SMART" id="SM00947">
    <property type="entry name" value="Pro_CA"/>
    <property type="match status" value="1"/>
</dbReference>
<organism evidence="7 8">
    <name type="scientific">Gottschalkia purinilytica</name>
    <name type="common">Clostridium purinilyticum</name>
    <dbReference type="NCBI Taxonomy" id="1503"/>
    <lineage>
        <taxon>Bacteria</taxon>
        <taxon>Bacillati</taxon>
        <taxon>Bacillota</taxon>
        <taxon>Tissierellia</taxon>
        <taxon>Tissierellales</taxon>
        <taxon>Gottschalkiaceae</taxon>
        <taxon>Gottschalkia</taxon>
    </lineage>
</organism>
<protein>
    <recommendedName>
        <fullName evidence="2">carbonic anhydrase</fullName>
        <ecNumber evidence="2">4.2.1.1</ecNumber>
    </recommendedName>
</protein>
<dbReference type="InterPro" id="IPR036874">
    <property type="entry name" value="Carbonic_anhydrase_sf"/>
</dbReference>
<feature type="binding site" evidence="6">
    <location>
        <position position="105"/>
    </location>
    <ligand>
        <name>Zn(2+)</name>
        <dbReference type="ChEBI" id="CHEBI:29105"/>
    </ligand>
</feature>
<comment type="cofactor">
    <cofactor evidence="6">
        <name>Zn(2+)</name>
        <dbReference type="ChEBI" id="CHEBI:29105"/>
    </cofactor>
    <text evidence="6">Binds 1 zinc ion per subunit.</text>
</comment>
<evidence type="ECO:0000313" key="8">
    <source>
        <dbReference type="Proteomes" id="UP000037267"/>
    </source>
</evidence>
<dbReference type="PANTHER" id="PTHR11002">
    <property type="entry name" value="CARBONIC ANHYDRASE"/>
    <property type="match status" value="1"/>
</dbReference>
<sequence>MKKKFILKDIILALCLGGIMILSSGCEKPMPEKKVDVENKSTKNESMYSRPANISSPEEAKNLLLEGNKRFTTGKISNKDFSVKKIRELSQKGQEPFAVILSCSDSRIPPETVFDQGLGDLFVIRNAGNVVESISLGSIEYGVGELKAPLVVVLGHEKCGAVKATVDGHSVSENIAQVVNKIKPSYEKVKASSNKNEEVYKNSEDENIRNSIDEIKKSDVIKNLLENKQIEVVGAKYNIETGEIKFMD</sequence>
<evidence type="ECO:0000313" key="7">
    <source>
        <dbReference type="EMBL" id="KNF08298.1"/>
    </source>
</evidence>
<dbReference type="Pfam" id="PF00484">
    <property type="entry name" value="Pro_CA"/>
    <property type="match status" value="1"/>
</dbReference>
<feature type="binding site" evidence="6">
    <location>
        <position position="159"/>
    </location>
    <ligand>
        <name>Zn(2+)</name>
        <dbReference type="ChEBI" id="CHEBI:29105"/>
    </ligand>
</feature>
<dbReference type="GO" id="GO:0015976">
    <property type="term" value="P:carbon utilization"/>
    <property type="evidence" value="ECO:0007669"/>
    <property type="project" value="InterPro"/>
</dbReference>
<feature type="binding site" evidence="6">
    <location>
        <position position="103"/>
    </location>
    <ligand>
        <name>Zn(2+)</name>
        <dbReference type="ChEBI" id="CHEBI:29105"/>
    </ligand>
</feature>
<dbReference type="STRING" id="1503.CLPU_8c00630"/>
<dbReference type="OrthoDB" id="9769739at2"/>
<dbReference type="RefSeq" id="WP_097677560.1">
    <property type="nucleotide sequence ID" value="NZ_LGSS01000008.1"/>
</dbReference>
<dbReference type="EC" id="4.2.1.1" evidence="2"/>
<evidence type="ECO:0000256" key="6">
    <source>
        <dbReference type="PIRSR" id="PIRSR601765-1"/>
    </source>
</evidence>
<keyword evidence="8" id="KW-1185">Reference proteome</keyword>
<feature type="binding site" evidence="6">
    <location>
        <position position="156"/>
    </location>
    <ligand>
        <name>Zn(2+)</name>
        <dbReference type="ChEBI" id="CHEBI:29105"/>
    </ligand>
</feature>
<dbReference type="PANTHER" id="PTHR11002:SF79">
    <property type="entry name" value="CARBONIC ANHYDRASE 2"/>
    <property type="match status" value="1"/>
</dbReference>
<dbReference type="GO" id="GO:0008270">
    <property type="term" value="F:zinc ion binding"/>
    <property type="evidence" value="ECO:0007669"/>
    <property type="project" value="InterPro"/>
</dbReference>
<dbReference type="GO" id="GO:0004089">
    <property type="term" value="F:carbonate dehydratase activity"/>
    <property type="evidence" value="ECO:0007669"/>
    <property type="project" value="UniProtKB-EC"/>
</dbReference>
<proteinExistence type="inferred from homology"/>
<dbReference type="EMBL" id="LGSS01000008">
    <property type="protein sequence ID" value="KNF08298.1"/>
    <property type="molecule type" value="Genomic_DNA"/>
</dbReference>
<dbReference type="PATRIC" id="fig|1503.3.peg.3202"/>
<evidence type="ECO:0000256" key="1">
    <source>
        <dbReference type="ARBA" id="ARBA00006217"/>
    </source>
</evidence>
<evidence type="ECO:0000256" key="2">
    <source>
        <dbReference type="ARBA" id="ARBA00012925"/>
    </source>
</evidence>
<accession>A0A0L0W9R6</accession>
<dbReference type="SUPFAM" id="SSF53056">
    <property type="entry name" value="beta-carbonic anhydrase, cab"/>
    <property type="match status" value="1"/>
</dbReference>
<dbReference type="PROSITE" id="PS00704">
    <property type="entry name" value="PROK_CO2_ANHYDRASE_1"/>
    <property type="match status" value="1"/>
</dbReference>
<dbReference type="PROSITE" id="PS51257">
    <property type="entry name" value="PROKAR_LIPOPROTEIN"/>
    <property type="match status" value="1"/>
</dbReference>
<reference evidence="8" key="1">
    <citation type="submission" date="2015-07" db="EMBL/GenBank/DDBJ databases">
        <title>Draft genome sequence of the purine-degrading Gottschalkia purinilyticum DSM 1384 (formerly Clostridium purinilyticum).</title>
        <authorList>
            <person name="Poehlein A."/>
            <person name="Schiel-Bengelsdorf B."/>
            <person name="Bengelsdorf F.R."/>
            <person name="Daniel R."/>
            <person name="Duerre P."/>
        </authorList>
    </citation>
    <scope>NUCLEOTIDE SEQUENCE [LARGE SCALE GENOMIC DNA]</scope>
    <source>
        <strain evidence="8">DSM 1384</strain>
    </source>
</reference>
<dbReference type="Gene3D" id="3.40.1050.10">
    <property type="entry name" value="Carbonic anhydrase"/>
    <property type="match status" value="1"/>
</dbReference>
<gene>
    <name evidence="7" type="primary">cynT</name>
    <name evidence="7" type="ORF">CLPU_8c00630</name>
</gene>
<dbReference type="Proteomes" id="UP000037267">
    <property type="component" value="Unassembled WGS sequence"/>
</dbReference>